<gene>
    <name evidence="1" type="ORF">C0Z19_27075</name>
</gene>
<proteinExistence type="predicted"/>
<sequence>MRRDEVQRETGLCRSTIYKRMKEGTFPALLKIGRGSSGWRVADVEAF</sequence>
<dbReference type="Proteomes" id="UP000235347">
    <property type="component" value="Unassembled WGS sequence"/>
</dbReference>
<dbReference type="AlphaFoldDB" id="A0A2N7VF36"/>
<evidence type="ECO:0000313" key="2">
    <source>
        <dbReference type="Proteomes" id="UP000235347"/>
    </source>
</evidence>
<keyword evidence="2" id="KW-1185">Reference proteome</keyword>
<dbReference type="RefSeq" id="WP_102612910.1">
    <property type="nucleotide sequence ID" value="NZ_CADIKD010000037.1"/>
</dbReference>
<name>A0A2N7VF36_9BURK</name>
<reference evidence="1 2" key="1">
    <citation type="submission" date="2018-01" db="EMBL/GenBank/DDBJ databases">
        <title>Whole genome analyses suggest that Burkholderia sensu lato contains two further novel genera in the rhizoxinica-symbiotica group Mycetohabitans gen. nov., and Trinickia gen. nov.: implications for the evolution of diazotrophy and nodulation in the Burkholderiaceae.</title>
        <authorList>
            <person name="Estrada-de los Santos P."/>
            <person name="Palmer M."/>
            <person name="Chavez-Ramirez B."/>
            <person name="Beukes C."/>
            <person name="Steenkamp E.T."/>
            <person name="Hirsch A.M."/>
            <person name="Manyaka P."/>
            <person name="Maluk M."/>
            <person name="Lafos M."/>
            <person name="Crook M."/>
            <person name="Gross E."/>
            <person name="Simon M.F."/>
            <person name="Bueno dos Reis Junior F."/>
            <person name="Poole P.S."/>
            <person name="Venter S.N."/>
            <person name="James E.K."/>
        </authorList>
    </citation>
    <scope>NUCLEOTIDE SEQUENCE [LARGE SCALE GENOMIC DNA]</scope>
    <source>
        <strain evidence="1 2">GP25-8</strain>
    </source>
</reference>
<dbReference type="Gene3D" id="1.10.238.160">
    <property type="match status" value="1"/>
</dbReference>
<organism evidence="1 2">
    <name type="scientific">Trinickia soli</name>
    <dbReference type="NCBI Taxonomy" id="380675"/>
    <lineage>
        <taxon>Bacteria</taxon>
        <taxon>Pseudomonadati</taxon>
        <taxon>Pseudomonadota</taxon>
        <taxon>Betaproteobacteria</taxon>
        <taxon>Burkholderiales</taxon>
        <taxon>Burkholderiaceae</taxon>
        <taxon>Trinickia</taxon>
    </lineage>
</organism>
<dbReference type="InterPro" id="IPR010260">
    <property type="entry name" value="AlpA"/>
</dbReference>
<comment type="caution">
    <text evidence="1">The sequence shown here is derived from an EMBL/GenBank/DDBJ whole genome shotgun (WGS) entry which is preliminary data.</text>
</comment>
<evidence type="ECO:0000313" key="1">
    <source>
        <dbReference type="EMBL" id="PMS15762.1"/>
    </source>
</evidence>
<dbReference type="Pfam" id="PF05930">
    <property type="entry name" value="Phage_AlpA"/>
    <property type="match status" value="1"/>
</dbReference>
<protein>
    <submittedName>
        <fullName evidence="1">AlpA family transcriptional regulator</fullName>
    </submittedName>
</protein>
<dbReference type="EMBL" id="PNYB01000043">
    <property type="protein sequence ID" value="PMS15762.1"/>
    <property type="molecule type" value="Genomic_DNA"/>
</dbReference>
<accession>A0A2N7VF36</accession>